<proteinExistence type="predicted"/>
<keyword evidence="2" id="KW-0472">Membrane</keyword>
<sequence length="698" mass="69867">MQGVRVSAITARIARAGCAEAARATVAAGLTWQTCAVLLHTHDPYAGAVAALLIVETTVVRTVGAALRYGAGCLLGVLVAVPGALYTEPAMLGLGFVVFASVLLARQGFLGHHGLHVPTTALITYALVRGRHSGELTSHLAEIVVGIAFGLACSALLWPTVRVRSAERALEDLRVLLARHLDGLADAAVRRERPRQVLGTTWEDDLDTALARARATVDEAHESVRWNVRPTARRRRWHLDRRVLETLTDVAGRVAATGRLLDSHPSAAGVPSPASAASATDAGLDPGHGGVTGRTSDSPGGVRTATPEPVPGGPAPVLGHLSPSPGPGEAAAAERVPGSPGPVQGHLSPSHGPGEAAATERVPGSPGPVQGHLSPSPGPGEAATPERVPGGPASVQGHVSPSPGPGEAAAPERVPGSPGPFQGHAPPSPGPGEAATPEPVPGSPGPVQGHVSPSPGPRKAAAPERVPGSPGPGVAAAPGSAHPGGLGAAHAGGPARRHPVPAPGPGHPGSGNTGAAENAGAWRVPGSPAPAEGPPSPGIPGEAAAAGSTGPVHGDRASGGCPGRGEPVTAGPRDPHPAPPRHPAALGRFGPGHPAVAGAHGTGDVLAEPYARLLRTTALCVYSCRGGRPHPALPAARRAVARLGAPAAEPTGADAEDRRLLRHLDQALTRLSAPPPAPPARPARPRLTSTPLRPSRRR</sequence>
<feature type="region of interest" description="Disordered" evidence="1">
    <location>
        <begin position="665"/>
        <end position="698"/>
    </location>
</feature>
<dbReference type="RefSeq" id="WP_352063852.1">
    <property type="nucleotide sequence ID" value="NZ_JBEPAZ010000013.1"/>
</dbReference>
<reference evidence="3 4" key="1">
    <citation type="submission" date="2024-06" db="EMBL/GenBank/DDBJ databases">
        <title>The Natural Products Discovery Center: Release of the First 8490 Sequenced Strains for Exploring Actinobacteria Biosynthetic Diversity.</title>
        <authorList>
            <person name="Kalkreuter E."/>
            <person name="Kautsar S.A."/>
            <person name="Yang D."/>
            <person name="Bader C.D."/>
            <person name="Teijaro C.N."/>
            <person name="Fluegel L."/>
            <person name="Davis C.M."/>
            <person name="Simpson J.R."/>
            <person name="Lauterbach L."/>
            <person name="Steele A.D."/>
            <person name="Gui C."/>
            <person name="Meng S."/>
            <person name="Li G."/>
            <person name="Viehrig K."/>
            <person name="Ye F."/>
            <person name="Su P."/>
            <person name="Kiefer A.F."/>
            <person name="Nichols A."/>
            <person name="Cepeda A.J."/>
            <person name="Yan W."/>
            <person name="Fan B."/>
            <person name="Jiang Y."/>
            <person name="Adhikari A."/>
            <person name="Zheng C.-J."/>
            <person name="Schuster L."/>
            <person name="Cowan T.M."/>
            <person name="Smanski M.J."/>
            <person name="Chevrette M.G."/>
            <person name="De Carvalho L.P.S."/>
            <person name="Shen B."/>
        </authorList>
    </citation>
    <scope>NUCLEOTIDE SEQUENCE [LARGE SCALE GENOMIC DNA]</scope>
    <source>
        <strain evidence="3 4">NPDC001166</strain>
    </source>
</reference>
<organism evidence="3 4">
    <name type="scientific">Streptomyces sp. 900105245</name>
    <dbReference type="NCBI Taxonomy" id="3154379"/>
    <lineage>
        <taxon>Bacteria</taxon>
        <taxon>Bacillati</taxon>
        <taxon>Actinomycetota</taxon>
        <taxon>Actinomycetes</taxon>
        <taxon>Kitasatosporales</taxon>
        <taxon>Streptomycetaceae</taxon>
        <taxon>Streptomyces</taxon>
    </lineage>
</organism>
<evidence type="ECO:0000313" key="4">
    <source>
        <dbReference type="Proteomes" id="UP001470023"/>
    </source>
</evidence>
<feature type="compositionally biased region" description="Low complexity" evidence="1">
    <location>
        <begin position="539"/>
        <end position="548"/>
    </location>
</feature>
<feature type="compositionally biased region" description="Low complexity" evidence="1">
    <location>
        <begin position="685"/>
        <end position="698"/>
    </location>
</feature>
<evidence type="ECO:0000256" key="2">
    <source>
        <dbReference type="SAM" id="Phobius"/>
    </source>
</evidence>
<evidence type="ECO:0000256" key="1">
    <source>
        <dbReference type="SAM" id="MobiDB-lite"/>
    </source>
</evidence>
<keyword evidence="4" id="KW-1185">Reference proteome</keyword>
<feature type="transmembrane region" description="Helical" evidence="2">
    <location>
        <begin position="74"/>
        <end position="104"/>
    </location>
</feature>
<feature type="compositionally biased region" description="Low complexity" evidence="1">
    <location>
        <begin position="263"/>
        <end position="279"/>
    </location>
</feature>
<keyword evidence="2" id="KW-1133">Transmembrane helix</keyword>
<feature type="compositionally biased region" description="Pro residues" evidence="1">
    <location>
        <begin position="527"/>
        <end position="538"/>
    </location>
</feature>
<dbReference type="EMBL" id="JBEPAZ010000013">
    <property type="protein sequence ID" value="MER6429514.1"/>
    <property type="molecule type" value="Genomic_DNA"/>
</dbReference>
<accession>A0ABV1U745</accession>
<feature type="compositionally biased region" description="Low complexity" evidence="1">
    <location>
        <begin position="466"/>
        <end position="481"/>
    </location>
</feature>
<feature type="compositionally biased region" description="Pro residues" evidence="1">
    <location>
        <begin position="673"/>
        <end position="682"/>
    </location>
</feature>
<gene>
    <name evidence="3" type="ORF">ABT272_17485</name>
</gene>
<evidence type="ECO:0000313" key="3">
    <source>
        <dbReference type="EMBL" id="MER6429514.1"/>
    </source>
</evidence>
<dbReference type="Proteomes" id="UP001470023">
    <property type="component" value="Unassembled WGS sequence"/>
</dbReference>
<name>A0ABV1U745_9ACTN</name>
<comment type="caution">
    <text evidence="3">The sequence shown here is derived from an EMBL/GenBank/DDBJ whole genome shotgun (WGS) entry which is preliminary data.</text>
</comment>
<feature type="region of interest" description="Disordered" evidence="1">
    <location>
        <begin position="262"/>
        <end position="595"/>
    </location>
</feature>
<keyword evidence="2" id="KW-0812">Transmembrane</keyword>
<protein>
    <recommendedName>
        <fullName evidence="5">Integral membrane protein</fullName>
    </recommendedName>
</protein>
<evidence type="ECO:0008006" key="5">
    <source>
        <dbReference type="Google" id="ProtNLM"/>
    </source>
</evidence>